<dbReference type="InterPro" id="IPR031325">
    <property type="entry name" value="RHS_repeat"/>
</dbReference>
<evidence type="ECO:0000256" key="1">
    <source>
        <dbReference type="ARBA" id="ARBA00022737"/>
    </source>
</evidence>
<feature type="region of interest" description="Disordered" evidence="2">
    <location>
        <begin position="58"/>
        <end position="100"/>
    </location>
</feature>
<evidence type="ECO:0000259" key="4">
    <source>
        <dbReference type="Pfam" id="PF25023"/>
    </source>
</evidence>
<dbReference type="NCBIfam" id="TIGR01643">
    <property type="entry name" value="YD_repeat_2x"/>
    <property type="match status" value="11"/>
</dbReference>
<dbReference type="Gene3D" id="2.180.10.10">
    <property type="entry name" value="RHS repeat-associated core"/>
    <property type="match status" value="4"/>
</dbReference>
<dbReference type="RefSeq" id="WP_145905045.1">
    <property type="nucleotide sequence ID" value="NZ_VIWT01000001.1"/>
</dbReference>
<dbReference type="InterPro" id="IPR050708">
    <property type="entry name" value="T6SS_VgrG/RHS"/>
</dbReference>
<organism evidence="5 6">
    <name type="scientific">Kitasatospora viridis</name>
    <dbReference type="NCBI Taxonomy" id="281105"/>
    <lineage>
        <taxon>Bacteria</taxon>
        <taxon>Bacillati</taxon>
        <taxon>Actinomycetota</taxon>
        <taxon>Actinomycetes</taxon>
        <taxon>Kitasatosporales</taxon>
        <taxon>Streptomycetaceae</taxon>
        <taxon>Kitasatospora</taxon>
    </lineage>
</organism>
<sequence length="1273" mass="140235">MSNQIVKALEDAAKKIGKSLAEDAGKAVKDFYHSAGTKLKTVAKNTAEADAKHKGALDDILNGAEKDAGKDLPHDPKLPGGGHPGGEHPGEPGPGRVQVQNPDEAARADDAICPGGEPVDMATGRMFIDQVDTTLPGSLPLLFTRNHESGYLAGRWMGPRWVCTFDERLEIDTEGLVHIRADRRTQAYPHPDPGETVEATTGERRHLRLAKGGYHLHDRTTGLTREFTTAPGGTEALLTKVRNRQGHHYTLAYDEHGTPQSITHSGGYHLLVTTDSGRITALRLAGGAPDGGDTLITRYGYTDGHLTSVYNSSGKPMRFANDPTGRILSWTDRTNSQYLYQYDEFNRVTDEGGADGSLRFHFTYDEPDPETGLKLHTETNAHGHTTTYTVNERAQITAITDPLGNTSTYERDEYHRLLTETDPLGRTTRHEYDGAGDLIRVTRPNGEQTTATYGAGLSLPEAITEPGGTTWRQAYDALGRRVSATDPLGNVTTFGYDSRGHLSTVTDPAGDTTSLRCDDAGMAVETLDPTGAVTRIERDAFGRPVTVTDPAGQVTRMTWTIEGKPESRTGPDGTVERWTYDGEGNCLAHTDQLGRTTTFEYTHFELLAARTGPDGSRITFTHDSCMQLVAVGNATGQQWTYTYDPAGRVIAETDFHGRALAYRLDAAGQLIEHTDAFGSLTSYDRDELGRVITKEAHGRSTTFGYDQAGNVIRAVNQDADVRRTFDPLGSLLSETVNGRTITFDRDVLGRRTRRTTPSGHVTARSYDTAGRLTGLDTPGGTIDFSYDAAGREQQRTFDDRLTLTSHWNSSDLLSAQELRTSQQHVLQRRTYAYREDGSLSGVDDRLTGKRTFELDLAGRVTGVHAADWSEAYAYDLNGNLTSAEWPATAANEPAVGARSYSGTQLTSAGRVRYEYDSAGRMTLRQAVRLSRKPDTWRYTWDSDNRLSEVTTPDGTRWRYRYDPFGRRIAKERLAADGTTVEEVTTFTWDGPVLAEQTTQASYLPGPHTISWDHQDLHPLAQTETITVPIADDQDQARVDQRFFAIVTDLVGTPTELVDPATESIAWQAGSTLWGQTAWPSASTTYTPLRFPGQYFDPETRLNYNHHRYYDPETARYITPDPLGLTPAPNPDTYVHNPHTWSDPLGLSPHANPRPTGPDPNGHIVYRALAKGEDPSVGLTARDPNNLAVRPLSHVAGKKRTPWISLSKNPDIAFDKYNQGNGVVAIDLRRIPYKYTDISDGPFPSSRRHSAYARKDSEVLAWRFIPPEAIVGIW</sequence>
<comment type="caution">
    <text evidence="5">The sequence shown here is derived from an EMBL/GenBank/DDBJ whole genome shotgun (WGS) entry which is preliminary data.</text>
</comment>
<feature type="domain" description="DUF6531" evidence="3">
    <location>
        <begin position="116"/>
        <end position="188"/>
    </location>
</feature>
<evidence type="ECO:0000256" key="2">
    <source>
        <dbReference type="SAM" id="MobiDB-lite"/>
    </source>
</evidence>
<dbReference type="Pfam" id="PF25023">
    <property type="entry name" value="TEN_YD-shell"/>
    <property type="match status" value="2"/>
</dbReference>
<evidence type="ECO:0000313" key="6">
    <source>
        <dbReference type="Proteomes" id="UP000317940"/>
    </source>
</evidence>
<evidence type="ECO:0000259" key="3">
    <source>
        <dbReference type="Pfam" id="PF20148"/>
    </source>
</evidence>
<feature type="domain" description="Teneurin-like YD-shell" evidence="4">
    <location>
        <begin position="1040"/>
        <end position="1120"/>
    </location>
</feature>
<gene>
    <name evidence="5" type="ORF">FHX73_112468</name>
</gene>
<keyword evidence="1" id="KW-0677">Repeat</keyword>
<dbReference type="AlphaFoldDB" id="A0A561UH13"/>
<dbReference type="NCBIfam" id="TIGR03696">
    <property type="entry name" value="Rhs_assc_core"/>
    <property type="match status" value="1"/>
</dbReference>
<protein>
    <submittedName>
        <fullName evidence="5">RHS repeat-associated protein</fullName>
    </submittedName>
</protein>
<dbReference type="Pfam" id="PF20148">
    <property type="entry name" value="DUF6531"/>
    <property type="match status" value="1"/>
</dbReference>
<dbReference type="InterPro" id="IPR045351">
    <property type="entry name" value="DUF6531"/>
</dbReference>
<evidence type="ECO:0000313" key="5">
    <source>
        <dbReference type="EMBL" id="TWF98647.1"/>
    </source>
</evidence>
<feature type="domain" description="Teneurin-like YD-shell" evidence="4">
    <location>
        <begin position="573"/>
        <end position="971"/>
    </location>
</feature>
<dbReference type="EMBL" id="VIWT01000001">
    <property type="protein sequence ID" value="TWF98647.1"/>
    <property type="molecule type" value="Genomic_DNA"/>
</dbReference>
<feature type="compositionally biased region" description="Basic and acidic residues" evidence="2">
    <location>
        <begin position="64"/>
        <end position="77"/>
    </location>
</feature>
<proteinExistence type="predicted"/>
<accession>A0A561UH13</accession>
<dbReference type="PANTHER" id="PTHR32305:SF15">
    <property type="entry name" value="PROTEIN RHSA-RELATED"/>
    <property type="match status" value="1"/>
</dbReference>
<dbReference type="InterPro" id="IPR022385">
    <property type="entry name" value="Rhs_assc_core"/>
</dbReference>
<dbReference type="OrthoDB" id="4981820at2"/>
<dbReference type="InterPro" id="IPR056823">
    <property type="entry name" value="TEN-like_YD-shell"/>
</dbReference>
<dbReference type="PANTHER" id="PTHR32305">
    <property type="match status" value="1"/>
</dbReference>
<dbReference type="Pfam" id="PF05593">
    <property type="entry name" value="RHS_repeat"/>
    <property type="match status" value="4"/>
</dbReference>
<dbReference type="InterPro" id="IPR006530">
    <property type="entry name" value="YD"/>
</dbReference>
<reference evidence="5 6" key="1">
    <citation type="submission" date="2019-06" db="EMBL/GenBank/DDBJ databases">
        <title>Sequencing the genomes of 1000 actinobacteria strains.</title>
        <authorList>
            <person name="Klenk H.-P."/>
        </authorList>
    </citation>
    <scope>NUCLEOTIDE SEQUENCE [LARGE SCALE GENOMIC DNA]</scope>
    <source>
        <strain evidence="5 6">DSM 44826</strain>
    </source>
</reference>
<name>A0A561UH13_9ACTN</name>
<dbReference type="Proteomes" id="UP000317940">
    <property type="component" value="Unassembled WGS sequence"/>
</dbReference>
<keyword evidence="6" id="KW-1185">Reference proteome</keyword>